<dbReference type="PANTHER" id="PTHR28293:SF1">
    <property type="entry name" value="NUCLEAR RIM PROTEIN 1"/>
    <property type="match status" value="1"/>
</dbReference>
<gene>
    <name evidence="7" type="ORF">NKR23_g4515</name>
</gene>
<feature type="transmembrane region" description="Helical" evidence="6">
    <location>
        <begin position="78"/>
        <end position="100"/>
    </location>
</feature>
<dbReference type="GO" id="GO:0043007">
    <property type="term" value="P:maintenance of rDNA"/>
    <property type="evidence" value="ECO:0007669"/>
    <property type="project" value="TreeGrafter"/>
</dbReference>
<dbReference type="AlphaFoldDB" id="A0AA38VV30"/>
<protein>
    <recommendedName>
        <fullName evidence="9">Meiotically up-regulated gene 154 protein</fullName>
    </recommendedName>
</protein>
<evidence type="ECO:0008006" key="9">
    <source>
        <dbReference type="Google" id="ProtNLM"/>
    </source>
</evidence>
<evidence type="ECO:0000256" key="4">
    <source>
        <dbReference type="ARBA" id="ARBA00023136"/>
    </source>
</evidence>
<evidence type="ECO:0000256" key="6">
    <source>
        <dbReference type="SAM" id="Phobius"/>
    </source>
</evidence>
<dbReference type="EMBL" id="JANBVO010000011">
    <property type="protein sequence ID" value="KAJ9149013.1"/>
    <property type="molecule type" value="Genomic_DNA"/>
</dbReference>
<proteinExistence type="predicted"/>
<dbReference type="GO" id="GO:0012505">
    <property type="term" value="C:endomembrane system"/>
    <property type="evidence" value="ECO:0007669"/>
    <property type="project" value="UniProtKB-SubCell"/>
</dbReference>
<feature type="compositionally biased region" description="Basic and acidic residues" evidence="5">
    <location>
        <begin position="411"/>
        <end position="431"/>
    </location>
</feature>
<evidence type="ECO:0000256" key="3">
    <source>
        <dbReference type="ARBA" id="ARBA00022989"/>
    </source>
</evidence>
<feature type="region of interest" description="Disordered" evidence="5">
    <location>
        <begin position="297"/>
        <end position="368"/>
    </location>
</feature>
<keyword evidence="8" id="KW-1185">Reference proteome</keyword>
<dbReference type="Pfam" id="PF10332">
    <property type="entry name" value="DUF2418"/>
    <property type="match status" value="1"/>
</dbReference>
<keyword evidence="2 6" id="KW-0812">Transmembrane</keyword>
<feature type="region of interest" description="Disordered" evidence="5">
    <location>
        <begin position="411"/>
        <end position="465"/>
    </location>
</feature>
<evidence type="ECO:0000256" key="5">
    <source>
        <dbReference type="SAM" id="MobiDB-lite"/>
    </source>
</evidence>
<evidence type="ECO:0000256" key="1">
    <source>
        <dbReference type="ARBA" id="ARBA00004127"/>
    </source>
</evidence>
<name>A0AA38VV30_9PEZI</name>
<feature type="transmembrane region" description="Helical" evidence="6">
    <location>
        <begin position="41"/>
        <end position="58"/>
    </location>
</feature>
<dbReference type="InterPro" id="IPR018819">
    <property type="entry name" value="Nur1/Mug154"/>
</dbReference>
<comment type="subcellular location">
    <subcellularLocation>
        <location evidence="1">Endomembrane system</location>
        <topology evidence="1">Multi-pass membrane protein</topology>
    </subcellularLocation>
</comment>
<keyword evidence="3 6" id="KW-1133">Transmembrane helix</keyword>
<accession>A0AA38VV30</accession>
<dbReference type="GO" id="GO:0007096">
    <property type="term" value="P:regulation of exit from mitosis"/>
    <property type="evidence" value="ECO:0007669"/>
    <property type="project" value="TreeGrafter"/>
</dbReference>
<dbReference type="PANTHER" id="PTHR28293">
    <property type="entry name" value="NUCLEAR RIM PROTEIN 1"/>
    <property type="match status" value="1"/>
</dbReference>
<evidence type="ECO:0000313" key="7">
    <source>
        <dbReference type="EMBL" id="KAJ9149013.1"/>
    </source>
</evidence>
<organism evidence="7 8">
    <name type="scientific">Pleurostoma richardsiae</name>
    <dbReference type="NCBI Taxonomy" id="41990"/>
    <lineage>
        <taxon>Eukaryota</taxon>
        <taxon>Fungi</taxon>
        <taxon>Dikarya</taxon>
        <taxon>Ascomycota</taxon>
        <taxon>Pezizomycotina</taxon>
        <taxon>Sordariomycetes</taxon>
        <taxon>Sordariomycetidae</taxon>
        <taxon>Calosphaeriales</taxon>
        <taxon>Pleurostomataceae</taxon>
        <taxon>Pleurostoma</taxon>
    </lineage>
</organism>
<dbReference type="Proteomes" id="UP001174694">
    <property type="component" value="Unassembled WGS sequence"/>
</dbReference>
<reference evidence="7" key="1">
    <citation type="submission" date="2022-07" db="EMBL/GenBank/DDBJ databases">
        <title>Fungi with potential for degradation of polypropylene.</title>
        <authorList>
            <person name="Gostincar C."/>
        </authorList>
    </citation>
    <scope>NUCLEOTIDE SEQUENCE</scope>
    <source>
        <strain evidence="7">EXF-13308</strain>
    </source>
</reference>
<evidence type="ECO:0000256" key="2">
    <source>
        <dbReference type="ARBA" id="ARBA00022692"/>
    </source>
</evidence>
<sequence length="465" mass="51657">MPRLVRQRPLSERIQAILNPGDLFLWLSEEIETRELGSKSVGTQLGLALNFVFLLARANSGASRDVDDVFSDSSGSGWLSHLLFLIVWSLVGFSVANFIYTFRRCRSYRLFEANIEQKPETPSAHRVRVQSSPVSSSPLRMLTDILEAGSAESRAYPDRSRDVWELELWDPLPASLQLVCLFSPLHILIYMLNLPLPALDPRPSVTVFKCLVEQAVLSALLLGLETRFSQQNKDAAIIQKWVMREYDTKYVHPRLHPIMRDVGTQFGTDDAGHDLDYVEVGTPTFLISRGFQTHPNQNYVKHFDPDSASRKQPSAAVTDPVLRTPAGNSRHSDSFASSRSTLRQSMPASTPAFSDSSSAAPGSKPNSGFGGNLGVYTHANSPLKKAISLSDMNGSAVSFSPKNSRELAAVEQRDLMDRMQRRSSPFKEDRGATTSSQAQGPEQSPNPFAGMGMYRGRHERFPSRR</sequence>
<evidence type="ECO:0000313" key="8">
    <source>
        <dbReference type="Proteomes" id="UP001174694"/>
    </source>
</evidence>
<feature type="compositionally biased region" description="Polar residues" evidence="5">
    <location>
        <begin position="341"/>
        <end position="366"/>
    </location>
</feature>
<keyword evidence="4 6" id="KW-0472">Membrane</keyword>
<comment type="caution">
    <text evidence="7">The sequence shown here is derived from an EMBL/GenBank/DDBJ whole genome shotgun (WGS) entry which is preliminary data.</text>
</comment>
<feature type="compositionally biased region" description="Polar residues" evidence="5">
    <location>
        <begin position="432"/>
        <end position="446"/>
    </location>
</feature>